<protein>
    <recommendedName>
        <fullName evidence="8">3'-5' exonuclease</fullName>
    </recommendedName>
    <alternativeName>
        <fullName evidence="9">Werner Syndrome-like exonuclease</fullName>
    </alternativeName>
</protein>
<evidence type="ECO:0000256" key="6">
    <source>
        <dbReference type="ARBA" id="ARBA00022842"/>
    </source>
</evidence>
<feature type="region of interest" description="Disordered" evidence="10">
    <location>
        <begin position="27"/>
        <end position="79"/>
    </location>
</feature>
<sequence>MEWAEFPGLEEPIDEEEIEIVVRGASPVASASASKRRGRDTERSVPILNGSDDDRKQGMIRRSQGRRLPKWGAAADRGTSASSSRTVKYPLMSFGGRIVYGRTYSEVEKATVELMEILKSKKQNMDKISLGFDIEWRPNFRKGETPKKAAVMQICVDTDHCFVMHIFHSGIPSTLGSLMADRSYVKVGVSIASDAAKISRDYNVNMTSLDDLSDLANLKLGGSRKQWGLSSLTETLICKQLAKPKRIRMGNWEAKVLSREQLHYAATDAFASWYLYEVLRNFPEAVGGDENGQSPEVAHIRNRDAVSAASQMHIR</sequence>
<dbReference type="AlphaFoldDB" id="A0A7I8K138"/>
<dbReference type="InterPro" id="IPR012337">
    <property type="entry name" value="RNaseH-like_sf"/>
</dbReference>
<evidence type="ECO:0000256" key="5">
    <source>
        <dbReference type="ARBA" id="ARBA00022839"/>
    </source>
</evidence>
<evidence type="ECO:0000256" key="10">
    <source>
        <dbReference type="SAM" id="MobiDB-lite"/>
    </source>
</evidence>
<evidence type="ECO:0000259" key="11">
    <source>
        <dbReference type="SMART" id="SM00474"/>
    </source>
</evidence>
<dbReference type="InterPro" id="IPR051132">
    <property type="entry name" value="3-5_Exonuclease_domain"/>
</dbReference>
<keyword evidence="13" id="KW-1185">Reference proteome</keyword>
<dbReference type="GO" id="GO:0046872">
    <property type="term" value="F:metal ion binding"/>
    <property type="evidence" value="ECO:0007669"/>
    <property type="project" value="UniProtKB-KW"/>
</dbReference>
<dbReference type="SMART" id="SM00474">
    <property type="entry name" value="35EXOc"/>
    <property type="match status" value="1"/>
</dbReference>
<feature type="domain" description="3'-5' exonuclease" evidence="11">
    <location>
        <begin position="104"/>
        <end position="284"/>
    </location>
</feature>
<dbReference type="FunFam" id="3.30.420.10:FF:000114">
    <property type="entry name" value="Werner Syndrome-like exonuclease"/>
    <property type="match status" value="1"/>
</dbReference>
<evidence type="ECO:0000256" key="8">
    <source>
        <dbReference type="ARBA" id="ARBA00040531"/>
    </source>
</evidence>
<dbReference type="EMBL" id="LR746265">
    <property type="protein sequence ID" value="CAA7390640.1"/>
    <property type="molecule type" value="Genomic_DNA"/>
</dbReference>
<reference evidence="12" key="1">
    <citation type="submission" date="2020-02" db="EMBL/GenBank/DDBJ databases">
        <authorList>
            <person name="Scholz U."/>
            <person name="Mascher M."/>
            <person name="Fiebig A."/>
        </authorList>
    </citation>
    <scope>NUCLEOTIDE SEQUENCE</scope>
</reference>
<dbReference type="GO" id="GO:0005634">
    <property type="term" value="C:nucleus"/>
    <property type="evidence" value="ECO:0007669"/>
    <property type="project" value="UniProtKB-SubCell"/>
</dbReference>
<keyword evidence="5" id="KW-0269">Exonuclease</keyword>
<evidence type="ECO:0000256" key="1">
    <source>
        <dbReference type="ARBA" id="ARBA00004123"/>
    </source>
</evidence>
<dbReference type="CDD" id="cd06141">
    <property type="entry name" value="WRN_exo"/>
    <property type="match status" value="1"/>
</dbReference>
<keyword evidence="3" id="KW-0479">Metal-binding</keyword>
<dbReference type="GO" id="GO:0008408">
    <property type="term" value="F:3'-5' exonuclease activity"/>
    <property type="evidence" value="ECO:0007669"/>
    <property type="project" value="InterPro"/>
</dbReference>
<keyword evidence="7" id="KW-0539">Nucleus</keyword>
<keyword evidence="6" id="KW-0460">Magnesium</keyword>
<evidence type="ECO:0000256" key="3">
    <source>
        <dbReference type="ARBA" id="ARBA00022723"/>
    </source>
</evidence>
<dbReference type="OrthoDB" id="1920326at2759"/>
<evidence type="ECO:0000313" key="12">
    <source>
        <dbReference type="EMBL" id="CAA7390640.1"/>
    </source>
</evidence>
<dbReference type="InterPro" id="IPR002562">
    <property type="entry name" value="3'-5'_exonuclease_dom"/>
</dbReference>
<evidence type="ECO:0000256" key="4">
    <source>
        <dbReference type="ARBA" id="ARBA00022801"/>
    </source>
</evidence>
<name>A0A7I8K138_SPIIN</name>
<dbReference type="Proteomes" id="UP000663760">
    <property type="component" value="Chromosome 2"/>
</dbReference>
<dbReference type="PANTHER" id="PTHR13620">
    <property type="entry name" value="3-5 EXONUCLEASE"/>
    <property type="match status" value="1"/>
</dbReference>
<dbReference type="GO" id="GO:0006139">
    <property type="term" value="P:nucleobase-containing compound metabolic process"/>
    <property type="evidence" value="ECO:0007669"/>
    <property type="project" value="InterPro"/>
</dbReference>
<gene>
    <name evidence="12" type="ORF">SI8410_02002100</name>
</gene>
<evidence type="ECO:0000256" key="2">
    <source>
        <dbReference type="ARBA" id="ARBA00022722"/>
    </source>
</evidence>
<dbReference type="InterPro" id="IPR036397">
    <property type="entry name" value="RNaseH_sf"/>
</dbReference>
<keyword evidence="2" id="KW-0540">Nuclease</keyword>
<dbReference type="SUPFAM" id="SSF53098">
    <property type="entry name" value="Ribonuclease H-like"/>
    <property type="match status" value="1"/>
</dbReference>
<evidence type="ECO:0000256" key="7">
    <source>
        <dbReference type="ARBA" id="ARBA00023242"/>
    </source>
</evidence>
<proteinExistence type="predicted"/>
<dbReference type="PANTHER" id="PTHR13620:SF109">
    <property type="entry name" value="3'-5' EXONUCLEASE"/>
    <property type="match status" value="1"/>
</dbReference>
<comment type="subcellular location">
    <subcellularLocation>
        <location evidence="1">Nucleus</location>
    </subcellularLocation>
</comment>
<evidence type="ECO:0000313" key="13">
    <source>
        <dbReference type="Proteomes" id="UP000663760"/>
    </source>
</evidence>
<dbReference type="GO" id="GO:0003676">
    <property type="term" value="F:nucleic acid binding"/>
    <property type="evidence" value="ECO:0007669"/>
    <property type="project" value="InterPro"/>
</dbReference>
<accession>A0A7I8K138</accession>
<organism evidence="12 13">
    <name type="scientific">Spirodela intermedia</name>
    <name type="common">Intermediate duckweed</name>
    <dbReference type="NCBI Taxonomy" id="51605"/>
    <lineage>
        <taxon>Eukaryota</taxon>
        <taxon>Viridiplantae</taxon>
        <taxon>Streptophyta</taxon>
        <taxon>Embryophyta</taxon>
        <taxon>Tracheophyta</taxon>
        <taxon>Spermatophyta</taxon>
        <taxon>Magnoliopsida</taxon>
        <taxon>Liliopsida</taxon>
        <taxon>Araceae</taxon>
        <taxon>Lemnoideae</taxon>
        <taxon>Spirodela</taxon>
    </lineage>
</organism>
<keyword evidence="4" id="KW-0378">Hydrolase</keyword>
<dbReference type="Pfam" id="PF01612">
    <property type="entry name" value="DNA_pol_A_exo1"/>
    <property type="match status" value="1"/>
</dbReference>
<evidence type="ECO:0000256" key="9">
    <source>
        <dbReference type="ARBA" id="ARBA00042761"/>
    </source>
</evidence>
<dbReference type="Gene3D" id="3.30.420.10">
    <property type="entry name" value="Ribonuclease H-like superfamily/Ribonuclease H"/>
    <property type="match status" value="1"/>
</dbReference>